<evidence type="ECO:0000256" key="1">
    <source>
        <dbReference type="SAM" id="SignalP"/>
    </source>
</evidence>
<gene>
    <name evidence="2" type="ORF">HHI36_021203</name>
</gene>
<reference evidence="2 3" key="1">
    <citation type="journal article" date="2021" name="BMC Biol.">
        <title>Horizontally acquired antibacterial genes associated with adaptive radiation of ladybird beetles.</title>
        <authorList>
            <person name="Li H.S."/>
            <person name="Tang X.F."/>
            <person name="Huang Y.H."/>
            <person name="Xu Z.Y."/>
            <person name="Chen M.L."/>
            <person name="Du X.Y."/>
            <person name="Qiu B.Y."/>
            <person name="Chen P.T."/>
            <person name="Zhang W."/>
            <person name="Slipinski A."/>
            <person name="Escalona H.E."/>
            <person name="Waterhouse R.M."/>
            <person name="Zwick A."/>
            <person name="Pang H."/>
        </authorList>
    </citation>
    <scope>NUCLEOTIDE SEQUENCE [LARGE SCALE GENOMIC DNA]</scope>
    <source>
        <strain evidence="2">SYSU2018</strain>
    </source>
</reference>
<keyword evidence="1" id="KW-0732">Signal</keyword>
<feature type="signal peptide" evidence="1">
    <location>
        <begin position="1"/>
        <end position="26"/>
    </location>
</feature>
<organism evidence="2 3">
    <name type="scientific">Cryptolaemus montrouzieri</name>
    <dbReference type="NCBI Taxonomy" id="559131"/>
    <lineage>
        <taxon>Eukaryota</taxon>
        <taxon>Metazoa</taxon>
        <taxon>Ecdysozoa</taxon>
        <taxon>Arthropoda</taxon>
        <taxon>Hexapoda</taxon>
        <taxon>Insecta</taxon>
        <taxon>Pterygota</taxon>
        <taxon>Neoptera</taxon>
        <taxon>Endopterygota</taxon>
        <taxon>Coleoptera</taxon>
        <taxon>Polyphaga</taxon>
        <taxon>Cucujiformia</taxon>
        <taxon>Coccinelloidea</taxon>
        <taxon>Coccinellidae</taxon>
        <taxon>Scymninae</taxon>
        <taxon>Scymnini</taxon>
        <taxon>Cryptolaemus</taxon>
    </lineage>
</organism>
<dbReference type="EMBL" id="JABFTP020000042">
    <property type="protein sequence ID" value="KAL3270675.1"/>
    <property type="molecule type" value="Genomic_DNA"/>
</dbReference>
<dbReference type="AlphaFoldDB" id="A0ABD2MW18"/>
<protein>
    <submittedName>
        <fullName evidence="2">Uncharacterized protein</fullName>
    </submittedName>
</protein>
<name>A0ABD2MW18_9CUCU</name>
<comment type="caution">
    <text evidence="2">The sequence shown here is derived from an EMBL/GenBank/DDBJ whole genome shotgun (WGS) entry which is preliminary data.</text>
</comment>
<keyword evidence="3" id="KW-1185">Reference proteome</keyword>
<accession>A0ABD2MW18</accession>
<feature type="chain" id="PRO_5044825482" evidence="1">
    <location>
        <begin position="27"/>
        <end position="149"/>
    </location>
</feature>
<sequence>MKNTSISVSLILICIIFLQEITLTLGKPLSGEDAIQTSSDDEQLEVSTDIMEASSRSIGHGRADTTSSNPIAGLQNLLGNGLSNNPLSSSNSNQIGTIPPIMVLGMNQAILVPLTSLPEIFQKVMLGALPMMTSSQQNNVLPGLSNLTG</sequence>
<proteinExistence type="predicted"/>
<dbReference type="Proteomes" id="UP001516400">
    <property type="component" value="Unassembled WGS sequence"/>
</dbReference>
<evidence type="ECO:0000313" key="3">
    <source>
        <dbReference type="Proteomes" id="UP001516400"/>
    </source>
</evidence>
<evidence type="ECO:0000313" key="2">
    <source>
        <dbReference type="EMBL" id="KAL3270675.1"/>
    </source>
</evidence>